<reference evidence="1" key="2">
    <citation type="journal article" date="2015" name="Data Brief">
        <title>Shoot transcriptome of the giant reed, Arundo donax.</title>
        <authorList>
            <person name="Barrero R.A."/>
            <person name="Guerrero F.D."/>
            <person name="Moolhuijzen P."/>
            <person name="Goolsby J.A."/>
            <person name="Tidwell J."/>
            <person name="Bellgard S.E."/>
            <person name="Bellgard M.I."/>
        </authorList>
    </citation>
    <scope>NUCLEOTIDE SEQUENCE</scope>
    <source>
        <tissue evidence="1">Shoot tissue taken approximately 20 cm above the soil surface</tissue>
    </source>
</reference>
<dbReference type="AlphaFoldDB" id="A0A0A9BKK2"/>
<reference evidence="1" key="1">
    <citation type="submission" date="2014-09" db="EMBL/GenBank/DDBJ databases">
        <authorList>
            <person name="Magalhaes I.L.F."/>
            <person name="Oliveira U."/>
            <person name="Santos F.R."/>
            <person name="Vidigal T.H.D.A."/>
            <person name="Brescovit A.D."/>
            <person name="Santos A.J."/>
        </authorList>
    </citation>
    <scope>NUCLEOTIDE SEQUENCE</scope>
    <source>
        <tissue evidence="1">Shoot tissue taken approximately 20 cm above the soil surface</tissue>
    </source>
</reference>
<name>A0A0A9BKK2_ARUDO</name>
<organism evidence="1">
    <name type="scientific">Arundo donax</name>
    <name type="common">Giant reed</name>
    <name type="synonym">Donax arundinaceus</name>
    <dbReference type="NCBI Taxonomy" id="35708"/>
    <lineage>
        <taxon>Eukaryota</taxon>
        <taxon>Viridiplantae</taxon>
        <taxon>Streptophyta</taxon>
        <taxon>Embryophyta</taxon>
        <taxon>Tracheophyta</taxon>
        <taxon>Spermatophyta</taxon>
        <taxon>Magnoliopsida</taxon>
        <taxon>Liliopsida</taxon>
        <taxon>Poales</taxon>
        <taxon>Poaceae</taxon>
        <taxon>PACMAD clade</taxon>
        <taxon>Arundinoideae</taxon>
        <taxon>Arundineae</taxon>
        <taxon>Arundo</taxon>
    </lineage>
</organism>
<evidence type="ECO:0000313" key="1">
    <source>
        <dbReference type="EMBL" id="JAD63911.1"/>
    </source>
</evidence>
<protein>
    <submittedName>
        <fullName evidence="1">Uncharacterized protein</fullName>
    </submittedName>
</protein>
<sequence>MVTVTLMRVMGVTCSISSVSYVEEDHEQNFAGTKMNSLASTS</sequence>
<proteinExistence type="predicted"/>
<accession>A0A0A9BKK2</accession>
<dbReference type="EMBL" id="GBRH01233984">
    <property type="protein sequence ID" value="JAD63911.1"/>
    <property type="molecule type" value="Transcribed_RNA"/>
</dbReference>